<evidence type="ECO:0000256" key="1">
    <source>
        <dbReference type="SAM" id="SignalP"/>
    </source>
</evidence>
<organism evidence="2 3">
    <name type="scientific">Dimorphilus gyrociliatus</name>
    <dbReference type="NCBI Taxonomy" id="2664684"/>
    <lineage>
        <taxon>Eukaryota</taxon>
        <taxon>Metazoa</taxon>
        <taxon>Spiralia</taxon>
        <taxon>Lophotrochozoa</taxon>
        <taxon>Annelida</taxon>
        <taxon>Polychaeta</taxon>
        <taxon>Polychaeta incertae sedis</taxon>
        <taxon>Dinophilidae</taxon>
        <taxon>Dimorphilus</taxon>
    </lineage>
</organism>
<dbReference type="Proteomes" id="UP000549394">
    <property type="component" value="Unassembled WGS sequence"/>
</dbReference>
<feature type="signal peptide" evidence="1">
    <location>
        <begin position="1"/>
        <end position="19"/>
    </location>
</feature>
<proteinExistence type="predicted"/>
<evidence type="ECO:0000313" key="2">
    <source>
        <dbReference type="EMBL" id="CAD5126507.1"/>
    </source>
</evidence>
<accession>A0A7I8WEM2</accession>
<dbReference type="AlphaFoldDB" id="A0A7I8WEM2"/>
<keyword evidence="3" id="KW-1185">Reference proteome</keyword>
<reference evidence="2 3" key="1">
    <citation type="submission" date="2020-08" db="EMBL/GenBank/DDBJ databases">
        <authorList>
            <person name="Hejnol A."/>
        </authorList>
    </citation>
    <scope>NUCLEOTIDE SEQUENCE [LARGE SCALE GENOMIC DNA]</scope>
</reference>
<feature type="chain" id="PRO_5029536471" evidence="1">
    <location>
        <begin position="20"/>
        <end position="201"/>
    </location>
</feature>
<name>A0A7I8WEM2_9ANNE</name>
<gene>
    <name evidence="2" type="ORF">DGYR_LOCUS13746</name>
</gene>
<dbReference type="EMBL" id="CAJFCJ010000054">
    <property type="protein sequence ID" value="CAD5126507.1"/>
    <property type="molecule type" value="Genomic_DNA"/>
</dbReference>
<evidence type="ECO:0000313" key="3">
    <source>
        <dbReference type="Proteomes" id="UP000549394"/>
    </source>
</evidence>
<keyword evidence="1" id="KW-0732">Signal</keyword>
<comment type="caution">
    <text evidence="2">The sequence shown here is derived from an EMBL/GenBank/DDBJ whole genome shotgun (WGS) entry which is preliminary data.</text>
</comment>
<sequence length="201" mass="22544">MQKFLLVLLNIILLQTSLQTLLLNEINYEQDYIEIKNVGSSAVDLTPIYLSVIVLKGGTPTMHNPSGLHGSIQPNDFHVIQFDPVRNKRAVQLTLDYFYLPTGGPRAVLSRNKIEIFLRKNLTNLKVIISKEDNYLTGHYLNIKFNNFNILTSVYGGLIGDIGRKNVNVIPSAQSHTSAIFQINGKYVEAIKPSNQALSIY</sequence>
<protein>
    <submittedName>
        <fullName evidence="2">Uncharacterized protein</fullName>
    </submittedName>
</protein>